<dbReference type="GO" id="GO:0005634">
    <property type="term" value="C:nucleus"/>
    <property type="evidence" value="ECO:0007669"/>
    <property type="project" value="UniProtKB-SubCell"/>
</dbReference>
<organism evidence="7 8">
    <name type="scientific">Anabarilius grahami</name>
    <name type="common">Kanglang fish</name>
    <name type="synonym">Barilius grahami</name>
    <dbReference type="NCBI Taxonomy" id="495550"/>
    <lineage>
        <taxon>Eukaryota</taxon>
        <taxon>Metazoa</taxon>
        <taxon>Chordata</taxon>
        <taxon>Craniata</taxon>
        <taxon>Vertebrata</taxon>
        <taxon>Euteleostomi</taxon>
        <taxon>Actinopterygii</taxon>
        <taxon>Neopterygii</taxon>
        <taxon>Teleostei</taxon>
        <taxon>Ostariophysi</taxon>
        <taxon>Cypriniformes</taxon>
        <taxon>Xenocyprididae</taxon>
        <taxon>Xenocypridinae</taxon>
        <taxon>Xenocypridinae incertae sedis</taxon>
        <taxon>Anabarilius</taxon>
    </lineage>
</organism>
<dbReference type="AlphaFoldDB" id="A0A3N0Y5X3"/>
<evidence type="ECO:0000256" key="2">
    <source>
        <dbReference type="ARBA" id="ARBA00023015"/>
    </source>
</evidence>
<accession>A0A3N0Y5X3</accession>
<dbReference type="PANTHER" id="PTHR15950">
    <property type="entry name" value="TRANSCRIPTION COFACTOR VESTIGIAL-LIKE PROTEIN"/>
    <property type="match status" value="1"/>
</dbReference>
<evidence type="ECO:0000256" key="4">
    <source>
        <dbReference type="ARBA" id="ARBA00023242"/>
    </source>
</evidence>
<reference evidence="7 8" key="1">
    <citation type="submission" date="2018-10" db="EMBL/GenBank/DDBJ databases">
        <title>Genome assembly for a Yunnan-Guizhou Plateau 3E fish, Anabarilius grahami (Regan), and its evolutionary and genetic applications.</title>
        <authorList>
            <person name="Jiang W."/>
        </authorList>
    </citation>
    <scope>NUCLEOTIDE SEQUENCE [LARGE SCALE GENOMIC DNA]</scope>
    <source>
        <strain evidence="7">AG-KIZ</strain>
        <tissue evidence="7">Muscle</tissue>
    </source>
</reference>
<feature type="compositionally biased region" description="Low complexity" evidence="6">
    <location>
        <begin position="268"/>
        <end position="277"/>
    </location>
</feature>
<feature type="non-terminal residue" evidence="7">
    <location>
        <position position="1"/>
    </location>
</feature>
<dbReference type="InterPro" id="IPR011520">
    <property type="entry name" value="Vg_fam"/>
</dbReference>
<evidence type="ECO:0000313" key="7">
    <source>
        <dbReference type="EMBL" id="ROL41559.1"/>
    </source>
</evidence>
<dbReference type="Proteomes" id="UP000281406">
    <property type="component" value="Unassembled WGS sequence"/>
</dbReference>
<dbReference type="GO" id="GO:0006355">
    <property type="term" value="P:regulation of DNA-templated transcription"/>
    <property type="evidence" value="ECO:0007669"/>
    <property type="project" value="InterPro"/>
</dbReference>
<evidence type="ECO:0000256" key="1">
    <source>
        <dbReference type="ARBA" id="ARBA00004123"/>
    </source>
</evidence>
<name>A0A3N0Y5X3_ANAGA</name>
<evidence type="ECO:0000256" key="5">
    <source>
        <dbReference type="ARBA" id="ARBA00025784"/>
    </source>
</evidence>
<comment type="caution">
    <text evidence="7">The sequence shown here is derived from an EMBL/GenBank/DDBJ whole genome shotgun (WGS) entry which is preliminary data.</text>
</comment>
<sequence length="362" mass="39896">GRLFRCLRAKRSERVIMSCLDVMYPAYGHYAPYAHKASAFISTLPAPLGLRSLSSRCRDLMDSVGVPCCSEGVPVSAGSSSSGGPSPSPYPSAGQVEEATKDKEVGEAEYLSSRCILFTYYQGDISSVVDEHFSRALSTYMEAEGKKRHSDPSTDTMFIRSGKRSGSSSYRVQTAHNTERQIYEELAHPSSDHDYITGVFFQRNSKYKKASSSSSRRSFPPSFWDSNYPSPPSRPHCDPAGAPTYAMDPYAQALHPGLPHSHAHPHPSESWSYSQSQPYPPPRALHELYSSPGLDAHYGPLLMPAVRPPHLPTLPGHYEVGKLEPTATWPGLLPPGEVAQSLALNMEPGLQHHKKGKELYWF</sequence>
<evidence type="ECO:0000313" key="8">
    <source>
        <dbReference type="Proteomes" id="UP000281406"/>
    </source>
</evidence>
<feature type="region of interest" description="Disordered" evidence="6">
    <location>
        <begin position="77"/>
        <end position="101"/>
    </location>
</feature>
<feature type="compositionally biased region" description="Low complexity" evidence="6">
    <location>
        <begin position="211"/>
        <end position="223"/>
    </location>
</feature>
<keyword evidence="3" id="KW-0804">Transcription</keyword>
<dbReference type="PANTHER" id="PTHR15950:SF22">
    <property type="entry name" value="VESTIGIAL LIKE 2B"/>
    <property type="match status" value="1"/>
</dbReference>
<gene>
    <name evidence="7" type="ORF">DPX16_6957</name>
</gene>
<comment type="similarity">
    <text evidence="5">Belongs to the vestigial family.</text>
</comment>
<evidence type="ECO:0000256" key="3">
    <source>
        <dbReference type="ARBA" id="ARBA00023163"/>
    </source>
</evidence>
<proteinExistence type="inferred from homology"/>
<dbReference type="EMBL" id="RJVU01051648">
    <property type="protein sequence ID" value="ROL41559.1"/>
    <property type="molecule type" value="Genomic_DNA"/>
</dbReference>
<dbReference type="OrthoDB" id="10069705at2759"/>
<feature type="region of interest" description="Disordered" evidence="6">
    <location>
        <begin position="211"/>
        <end position="284"/>
    </location>
</feature>
<protein>
    <submittedName>
        <fullName evidence="7">Transcription cofactor vestigial-like protein 2</fullName>
    </submittedName>
</protein>
<comment type="subcellular location">
    <subcellularLocation>
        <location evidence="1">Nucleus</location>
    </subcellularLocation>
</comment>
<keyword evidence="8" id="KW-1185">Reference proteome</keyword>
<dbReference type="Pfam" id="PF07545">
    <property type="entry name" value="Vg_Tdu"/>
    <property type="match status" value="1"/>
</dbReference>
<feature type="region of interest" description="Disordered" evidence="6">
    <location>
        <begin position="143"/>
        <end position="173"/>
    </location>
</feature>
<keyword evidence="2" id="KW-0805">Transcription regulation</keyword>
<evidence type="ECO:0000256" key="6">
    <source>
        <dbReference type="SAM" id="MobiDB-lite"/>
    </source>
</evidence>
<keyword evidence="4" id="KW-0539">Nucleus</keyword>